<evidence type="ECO:0000313" key="3">
    <source>
        <dbReference type="Proteomes" id="UP000240830"/>
    </source>
</evidence>
<evidence type="ECO:0000256" key="1">
    <source>
        <dbReference type="SAM" id="SignalP"/>
    </source>
</evidence>
<dbReference type="EMBL" id="MTSL01000126">
    <property type="protein sequence ID" value="PJF18411.1"/>
    <property type="molecule type" value="Genomic_DNA"/>
</dbReference>
<keyword evidence="1" id="KW-0732">Signal</keyword>
<reference evidence="2 3" key="1">
    <citation type="submission" date="2016-10" db="EMBL/GenBank/DDBJ databases">
        <title>The genome of Paramicrosporidium saccamoebae is the missing link in understanding Cryptomycota and Microsporidia evolution.</title>
        <authorList>
            <person name="Quandt C.A."/>
            <person name="Beaudet D."/>
            <person name="Corsaro D."/>
            <person name="Michel R."/>
            <person name="Corradi N."/>
            <person name="James T."/>
        </authorList>
    </citation>
    <scope>NUCLEOTIDE SEQUENCE [LARGE SCALE GENOMIC DNA]</scope>
    <source>
        <strain evidence="2 3">KSL3</strain>
    </source>
</reference>
<comment type="caution">
    <text evidence="2">The sequence shown here is derived from an EMBL/GenBank/DDBJ whole genome shotgun (WGS) entry which is preliminary data.</text>
</comment>
<gene>
    <name evidence="2" type="ORF">PSACC_01814</name>
</gene>
<dbReference type="AlphaFoldDB" id="A0A2H9TKX4"/>
<accession>A0A2H9TKX4</accession>
<name>A0A2H9TKX4_9FUNG</name>
<feature type="chain" id="PRO_5014147051" evidence="1">
    <location>
        <begin position="33"/>
        <end position="183"/>
    </location>
</feature>
<organism evidence="2 3">
    <name type="scientific">Paramicrosporidium saccamoebae</name>
    <dbReference type="NCBI Taxonomy" id="1246581"/>
    <lineage>
        <taxon>Eukaryota</taxon>
        <taxon>Fungi</taxon>
        <taxon>Fungi incertae sedis</taxon>
        <taxon>Cryptomycota</taxon>
        <taxon>Cryptomycota incertae sedis</taxon>
        <taxon>Paramicrosporidium</taxon>
    </lineage>
</organism>
<evidence type="ECO:0000313" key="2">
    <source>
        <dbReference type="EMBL" id="PJF18411.1"/>
    </source>
</evidence>
<protein>
    <submittedName>
        <fullName evidence="2">Uncharacterized protein</fullName>
    </submittedName>
</protein>
<feature type="signal peptide" evidence="1">
    <location>
        <begin position="1"/>
        <end position="32"/>
    </location>
</feature>
<dbReference type="OrthoDB" id="5426307at2759"/>
<sequence>MKATVLPHSRLLLLSLVLLLSLLLSFSAPVTGSALPTVVGEVLAELGCGWYLFNFGLADTFPRVKFILSSDNDFIMQVTDIQCPGDRFEIIDDGVPIYMTAPLSSSVAKNCTEKINSPSVAFEMPDRYSTLFSYIPAGNHNITIRVVESPYTCGVAAIRFDENYAGNDPRAKFGHRNSGHVNR</sequence>
<keyword evidence="3" id="KW-1185">Reference proteome</keyword>
<dbReference type="Proteomes" id="UP000240830">
    <property type="component" value="Unassembled WGS sequence"/>
</dbReference>
<proteinExistence type="predicted"/>